<feature type="transmembrane region" description="Helical" evidence="1">
    <location>
        <begin position="125"/>
        <end position="143"/>
    </location>
</feature>
<feature type="transmembrane region" description="Helical" evidence="1">
    <location>
        <begin position="44"/>
        <end position="71"/>
    </location>
</feature>
<dbReference type="AlphaFoldDB" id="A0A0F9AQ70"/>
<evidence type="ECO:0000256" key="1">
    <source>
        <dbReference type="SAM" id="Phobius"/>
    </source>
</evidence>
<dbReference type="EMBL" id="LAZR01053497">
    <property type="protein sequence ID" value="KKK80619.1"/>
    <property type="molecule type" value="Genomic_DNA"/>
</dbReference>
<name>A0A0F9AQ70_9ZZZZ</name>
<feature type="domain" description="Zinc-ribbon" evidence="2">
    <location>
        <begin position="184"/>
        <end position="204"/>
    </location>
</feature>
<dbReference type="InterPro" id="IPR026870">
    <property type="entry name" value="Zinc_ribbon_dom"/>
</dbReference>
<feature type="transmembrane region" description="Helical" evidence="1">
    <location>
        <begin position="7"/>
        <end position="32"/>
    </location>
</feature>
<protein>
    <recommendedName>
        <fullName evidence="2">Zinc-ribbon domain-containing protein</fullName>
    </recommendedName>
</protein>
<reference evidence="3" key="1">
    <citation type="journal article" date="2015" name="Nature">
        <title>Complex archaea that bridge the gap between prokaryotes and eukaryotes.</title>
        <authorList>
            <person name="Spang A."/>
            <person name="Saw J.H."/>
            <person name="Jorgensen S.L."/>
            <person name="Zaremba-Niedzwiedzka K."/>
            <person name="Martijn J."/>
            <person name="Lind A.E."/>
            <person name="van Eijk R."/>
            <person name="Schleper C."/>
            <person name="Guy L."/>
            <person name="Ettema T.J."/>
        </authorList>
    </citation>
    <scope>NUCLEOTIDE SEQUENCE</scope>
</reference>
<accession>A0A0F9AQ70</accession>
<keyword evidence="1" id="KW-0812">Transmembrane</keyword>
<organism evidence="3">
    <name type="scientific">marine sediment metagenome</name>
    <dbReference type="NCBI Taxonomy" id="412755"/>
    <lineage>
        <taxon>unclassified sequences</taxon>
        <taxon>metagenomes</taxon>
        <taxon>ecological metagenomes</taxon>
    </lineage>
</organism>
<comment type="caution">
    <text evidence="3">The sequence shown here is derived from an EMBL/GenBank/DDBJ whole genome shotgun (WGS) entry which is preliminary data.</text>
</comment>
<evidence type="ECO:0000259" key="2">
    <source>
        <dbReference type="Pfam" id="PF13240"/>
    </source>
</evidence>
<gene>
    <name evidence="3" type="ORF">LCGC14_2821670</name>
</gene>
<dbReference type="Pfam" id="PF13240">
    <property type="entry name" value="Zn_Ribbon_1"/>
    <property type="match status" value="1"/>
</dbReference>
<proteinExistence type="predicted"/>
<keyword evidence="1" id="KW-1133">Transmembrane helix</keyword>
<keyword evidence="1" id="KW-0472">Membrane</keyword>
<evidence type="ECO:0000313" key="3">
    <source>
        <dbReference type="EMBL" id="KKK80619.1"/>
    </source>
</evidence>
<feature type="transmembrane region" description="Helical" evidence="1">
    <location>
        <begin position="83"/>
        <end position="105"/>
    </location>
</feature>
<sequence length="208" mass="22569">MRNKAGIVLLIIGGILMIISSAVGSIGIYEFLYDLISTEIPVNLIPLLNILLNILRFIADMGGGAIMIGAFLIMGNLLRFGKWLIGVGLTFGTLALVIWLISQIVNVTGVITDPQILGYFTRLEGFFTYNTGFQFIGVVITIIGRNAIKKPKEAEEEKGGQAKISEDIETSKSIAQTTSENKNCPNCGSQLPLNANYCNECGSSFENR</sequence>